<accession>A0ABQ3MTT5</accession>
<reference evidence="2" key="1">
    <citation type="journal article" date="2019" name="Int. J. Syst. Evol. Microbiol.">
        <title>The Global Catalogue of Microorganisms (GCM) 10K type strain sequencing project: providing services to taxonomists for standard genome sequencing and annotation.</title>
        <authorList>
            <consortium name="The Broad Institute Genomics Platform"/>
            <consortium name="The Broad Institute Genome Sequencing Center for Infectious Disease"/>
            <person name="Wu L."/>
            <person name="Ma J."/>
        </authorList>
    </citation>
    <scope>NUCLEOTIDE SEQUENCE [LARGE SCALE GENOMIC DNA]</scope>
    <source>
        <strain evidence="2">CGMCC 4.7367</strain>
    </source>
</reference>
<dbReference type="Proteomes" id="UP000605568">
    <property type="component" value="Unassembled WGS sequence"/>
</dbReference>
<dbReference type="RefSeq" id="WP_191304219.1">
    <property type="nucleotide sequence ID" value="NZ_BNAR01000017.1"/>
</dbReference>
<keyword evidence="2" id="KW-1185">Reference proteome</keyword>
<organism evidence="1 2">
    <name type="scientific">Lentzea cavernae</name>
    <dbReference type="NCBI Taxonomy" id="2020703"/>
    <lineage>
        <taxon>Bacteria</taxon>
        <taxon>Bacillati</taxon>
        <taxon>Actinomycetota</taxon>
        <taxon>Actinomycetes</taxon>
        <taxon>Pseudonocardiales</taxon>
        <taxon>Pseudonocardiaceae</taxon>
        <taxon>Lentzea</taxon>
    </lineage>
</organism>
<protein>
    <submittedName>
        <fullName evidence="1">Uncharacterized protein</fullName>
    </submittedName>
</protein>
<evidence type="ECO:0000313" key="2">
    <source>
        <dbReference type="Proteomes" id="UP000605568"/>
    </source>
</evidence>
<evidence type="ECO:0000313" key="1">
    <source>
        <dbReference type="EMBL" id="GHH56984.1"/>
    </source>
</evidence>
<gene>
    <name evidence="1" type="ORF">GCM10017774_75810</name>
</gene>
<proteinExistence type="predicted"/>
<sequence>MRARNHVSALPSPSQTHLVLTLNDVIAALYVGAPDPSYWAQIGAEQMARYVLAVATDPVCRLDDLTAVVTAARGTDQAPELAAYMAQCVAFAPAVLDALDRL</sequence>
<comment type="caution">
    <text evidence="1">The sequence shown here is derived from an EMBL/GenBank/DDBJ whole genome shotgun (WGS) entry which is preliminary data.</text>
</comment>
<name>A0ABQ3MTT5_9PSEU</name>
<dbReference type="EMBL" id="BNAR01000017">
    <property type="protein sequence ID" value="GHH56984.1"/>
    <property type="molecule type" value="Genomic_DNA"/>
</dbReference>